<dbReference type="InterPro" id="IPR017452">
    <property type="entry name" value="GPCR_Rhodpsn_7TM"/>
</dbReference>
<dbReference type="RefSeq" id="XP_005113193.1">
    <property type="nucleotide sequence ID" value="XM_005113136.3"/>
</dbReference>
<gene>
    <name evidence="13" type="primary">LOC101858241</name>
</gene>
<dbReference type="Pfam" id="PF00001">
    <property type="entry name" value="7tm_1"/>
    <property type="match status" value="2"/>
</dbReference>
<keyword evidence="7" id="KW-0675">Receptor</keyword>
<protein>
    <submittedName>
        <fullName evidence="13">Uncharacterized protein LOC101858241</fullName>
    </submittedName>
</protein>
<reference evidence="13" key="1">
    <citation type="submission" date="2025-08" db="UniProtKB">
        <authorList>
            <consortium name="RefSeq"/>
        </authorList>
    </citation>
    <scope>IDENTIFICATION</scope>
</reference>
<sequence length="557" mass="62373">MADTTAEHHLLYPGKDHRSFFEIWVSAVPMVAISLTTIVANGAILTMFLSRRGLRRCKNVYLASLALADFLVGLTMPYKMTRDLHRSWDSGLGCRLYQTLRQSLMYVSFLSIFLITVDKWRAIHYPVSYRNKQTKRIAVAAVVMVWVISFFIFSVPQIWWEDFILSRASDLSQTRMVAVENGVNARPEKIGISNLNRNSSTSGSSSSSSSSSGNSNSGKAQNLSLNVRYRINSGHERNRYGICPEGYHLGFNISVFSTTLFYVIPILTMLILDTSLYLKIKWRKSVEVQRSTSVTDTYFMTLKKPALELESCVNSGGDDDAAKESLLKNSDNKPINKHLAIGGARGERRHSSLPAISPIIKGRTSSGRRVSMPEGNTGGGCRYVGRKWSGCSTAFGNNQNQNPNPMANLAPRIHNEDMVHDILVKQDRKAARCLCLMLLTLVVCWLPHAVVSSVNARCWCLHGGPIIATGWIFMLDHTVNPFLYGLMNAQFKNVLKQWLLIERVHAFKMRDTLILKNLQKKVVCEENNKDKSPVPQTKSGHDIIEVVATTDSDHTPL</sequence>
<dbReference type="PANTHER" id="PTHR24247">
    <property type="entry name" value="5-HYDROXYTRYPTAMINE RECEPTOR"/>
    <property type="match status" value="1"/>
</dbReference>
<keyword evidence="6 10" id="KW-0472">Membrane</keyword>
<name>A0ABM0KAX3_APLCA</name>
<evidence type="ECO:0000313" key="13">
    <source>
        <dbReference type="RefSeq" id="XP_005113193.1"/>
    </source>
</evidence>
<keyword evidence="12" id="KW-1185">Reference proteome</keyword>
<comment type="subcellular location">
    <subcellularLocation>
        <location evidence="1">Cell membrane</location>
        <topology evidence="1">Multi-pass membrane protein</topology>
    </subcellularLocation>
</comment>
<feature type="domain" description="G-protein coupled receptors family 1 profile" evidence="11">
    <location>
        <begin position="40"/>
        <end position="484"/>
    </location>
</feature>
<feature type="transmembrane region" description="Helical" evidence="10">
    <location>
        <begin position="137"/>
        <end position="160"/>
    </location>
</feature>
<dbReference type="SUPFAM" id="SSF81321">
    <property type="entry name" value="Family A G protein-coupled receptor-like"/>
    <property type="match status" value="1"/>
</dbReference>
<evidence type="ECO:0000256" key="1">
    <source>
        <dbReference type="ARBA" id="ARBA00004651"/>
    </source>
</evidence>
<dbReference type="PRINTS" id="PR00237">
    <property type="entry name" value="GPCRRHODOPSN"/>
</dbReference>
<evidence type="ECO:0000259" key="11">
    <source>
        <dbReference type="PROSITE" id="PS50262"/>
    </source>
</evidence>
<feature type="transmembrane region" description="Helical" evidence="10">
    <location>
        <begin position="23"/>
        <end position="48"/>
    </location>
</feature>
<feature type="transmembrane region" description="Helical" evidence="10">
    <location>
        <begin position="60"/>
        <end position="80"/>
    </location>
</feature>
<feature type="region of interest" description="Disordered" evidence="9">
    <location>
        <begin position="193"/>
        <end position="220"/>
    </location>
</feature>
<evidence type="ECO:0000313" key="12">
    <source>
        <dbReference type="Proteomes" id="UP000694888"/>
    </source>
</evidence>
<dbReference type="GeneID" id="101858241"/>
<keyword evidence="5" id="KW-0297">G-protein coupled receptor</keyword>
<feature type="transmembrane region" description="Helical" evidence="10">
    <location>
        <begin position="433"/>
        <end position="451"/>
    </location>
</feature>
<evidence type="ECO:0000256" key="7">
    <source>
        <dbReference type="ARBA" id="ARBA00023170"/>
    </source>
</evidence>
<keyword evidence="2" id="KW-1003">Cell membrane</keyword>
<keyword evidence="3 10" id="KW-0812">Transmembrane</keyword>
<keyword evidence="4 10" id="KW-1133">Transmembrane helix</keyword>
<feature type="transmembrane region" description="Helical" evidence="10">
    <location>
        <begin position="259"/>
        <end position="280"/>
    </location>
</feature>
<feature type="compositionally biased region" description="Low complexity" evidence="9">
    <location>
        <begin position="193"/>
        <end position="218"/>
    </location>
</feature>
<keyword evidence="8" id="KW-0807">Transducer</keyword>
<dbReference type="Proteomes" id="UP000694888">
    <property type="component" value="Unplaced"/>
</dbReference>
<feature type="transmembrane region" description="Helical" evidence="10">
    <location>
        <begin position="100"/>
        <end position="117"/>
    </location>
</feature>
<proteinExistence type="predicted"/>
<organism evidence="12 13">
    <name type="scientific">Aplysia californica</name>
    <name type="common">California sea hare</name>
    <dbReference type="NCBI Taxonomy" id="6500"/>
    <lineage>
        <taxon>Eukaryota</taxon>
        <taxon>Metazoa</taxon>
        <taxon>Spiralia</taxon>
        <taxon>Lophotrochozoa</taxon>
        <taxon>Mollusca</taxon>
        <taxon>Gastropoda</taxon>
        <taxon>Heterobranchia</taxon>
        <taxon>Euthyneura</taxon>
        <taxon>Tectipleura</taxon>
        <taxon>Aplysiida</taxon>
        <taxon>Aplysioidea</taxon>
        <taxon>Aplysiidae</taxon>
        <taxon>Aplysia</taxon>
    </lineage>
</organism>
<evidence type="ECO:0000256" key="10">
    <source>
        <dbReference type="SAM" id="Phobius"/>
    </source>
</evidence>
<dbReference type="InterPro" id="IPR000276">
    <property type="entry name" value="GPCR_Rhodpsn"/>
</dbReference>
<evidence type="ECO:0000256" key="3">
    <source>
        <dbReference type="ARBA" id="ARBA00022692"/>
    </source>
</evidence>
<evidence type="ECO:0000256" key="6">
    <source>
        <dbReference type="ARBA" id="ARBA00023136"/>
    </source>
</evidence>
<evidence type="ECO:0000256" key="5">
    <source>
        <dbReference type="ARBA" id="ARBA00023040"/>
    </source>
</evidence>
<dbReference type="Gene3D" id="1.20.1070.10">
    <property type="entry name" value="Rhodopsin 7-helix transmembrane proteins"/>
    <property type="match status" value="1"/>
</dbReference>
<evidence type="ECO:0000256" key="2">
    <source>
        <dbReference type="ARBA" id="ARBA00022475"/>
    </source>
</evidence>
<evidence type="ECO:0000256" key="4">
    <source>
        <dbReference type="ARBA" id="ARBA00022989"/>
    </source>
</evidence>
<dbReference type="PROSITE" id="PS50262">
    <property type="entry name" value="G_PROTEIN_RECEP_F1_2"/>
    <property type="match status" value="1"/>
</dbReference>
<accession>A0ABM0KAX3</accession>
<evidence type="ECO:0000256" key="9">
    <source>
        <dbReference type="SAM" id="MobiDB-lite"/>
    </source>
</evidence>
<evidence type="ECO:0000256" key="8">
    <source>
        <dbReference type="ARBA" id="ARBA00023224"/>
    </source>
</evidence>